<evidence type="ECO:0000259" key="7">
    <source>
        <dbReference type="PROSITE" id="PS51293"/>
    </source>
</evidence>
<dbReference type="OrthoDB" id="342406at2759"/>
<dbReference type="NCBIfam" id="TIGR01557">
    <property type="entry name" value="myb_SHAQKYF"/>
    <property type="match status" value="1"/>
</dbReference>
<feature type="domain" description="SANT" evidence="7">
    <location>
        <begin position="191"/>
        <end position="242"/>
    </location>
</feature>
<evidence type="ECO:0000256" key="3">
    <source>
        <dbReference type="ARBA" id="ARBA00023163"/>
    </source>
</evidence>
<feature type="region of interest" description="Disordered" evidence="5">
    <location>
        <begin position="339"/>
        <end position="394"/>
    </location>
</feature>
<dbReference type="CDD" id="cd00167">
    <property type="entry name" value="SANT"/>
    <property type="match status" value="1"/>
</dbReference>
<evidence type="ECO:0000259" key="8">
    <source>
        <dbReference type="PROSITE" id="PS51294"/>
    </source>
</evidence>
<sequence length="877" mass="99362">MSSRNESPASQSLEDITKKEQLDEIFDKHQRFNFRKLNLPPLNKDHQRAQESQPKDLSHQIRNSQAPGSTAVQFRNKQVHPEQSEEPLSPAESYKSQSQRDHEASQRDAQSHTPTNQSQNNAQDMSSSAAKEINTPKHLNSGTTANNLQLSSIDQRRARRKQLNLRENLSPQQLQMNSDYLNGHGADFDHRTTGRWSREEHEKFIEAMSIYGRDWKRVEAHIGTRSGAQIRSHAQKFFNRIEKELGADVETYIEQKAKAIFERKSKLQSGILGITGLSALNEIEHSDNDHIDDNNEISHPPVLVSPRKSTNMIEMKPPIFTRDRSISHTFGVADLLAQNNTNNEQPKNEMSSAGSKTSINKSQSRGGPQQQNLQYEPSKFSLKQSRQKKNKERQIYAFSPQITAVKKTNEAELNNNILQQVIKESFNNYQNPQENSPEINIKESSNPEEFFTNFDKERCLIYNQILLEFNDNVSSPIKLQIYLELLQSLYNKLVQTYTKELERDTSMTSQIRQRYLALILEFTNNISLVQQIQSFQALSATIDNKIQQNIQQTASQPRHSFNEFNLQAYLSNKQPTTSGGTLTPQSINNQILNNIVGLTQNYNNNNLNNLAIELLQLLQNNQRTSTSLNSRKISNDWMDRSHSYEPANNNELSLNTIGQHIINSFNQNDEAKKRIIKADEKHQDNLRKTQILNQSANNSFSNANINAANNQNNQSSFLSQIGAALGASNNQGFNQVNNSNANKQSLIGSFKPSGDNDFALQSIKRLRGLSNNLEPEKISPERIQVQQPLLNNVSNSILNSSNFLSAATNNQISSNNINNEMQSTIQSLMQYLGSHHNTNGNMNLGSLVPPNNNLATLQNLNSLFGQDAKKNENQSNY</sequence>
<dbReference type="Gene3D" id="1.10.10.60">
    <property type="entry name" value="Homeodomain-like"/>
    <property type="match status" value="1"/>
</dbReference>
<reference evidence="9 10" key="1">
    <citation type="submission" date="2014-06" db="EMBL/GenBank/DDBJ databases">
        <authorList>
            <person name="Swart Estienne"/>
        </authorList>
    </citation>
    <scope>NUCLEOTIDE SEQUENCE [LARGE SCALE GENOMIC DNA]</scope>
    <source>
        <strain evidence="9 10">130c</strain>
    </source>
</reference>
<feature type="compositionally biased region" description="Basic and acidic residues" evidence="5">
    <location>
        <begin position="43"/>
        <end position="59"/>
    </location>
</feature>
<evidence type="ECO:0000313" key="9">
    <source>
        <dbReference type="EMBL" id="CDW73790.1"/>
    </source>
</evidence>
<evidence type="ECO:0000256" key="2">
    <source>
        <dbReference type="ARBA" id="ARBA00023125"/>
    </source>
</evidence>
<feature type="compositionally biased region" description="Basic and acidic residues" evidence="5">
    <location>
        <begin position="15"/>
        <end position="30"/>
    </location>
</feature>
<keyword evidence="4" id="KW-0539">Nucleus</keyword>
<dbReference type="InParanoid" id="A0A077ZV65"/>
<dbReference type="EMBL" id="CCKQ01002683">
    <property type="protein sequence ID" value="CDW73790.1"/>
    <property type="molecule type" value="Genomic_DNA"/>
</dbReference>
<evidence type="ECO:0000259" key="6">
    <source>
        <dbReference type="PROSITE" id="PS50090"/>
    </source>
</evidence>
<gene>
    <name evidence="9" type="primary">Contig2156.g2316</name>
    <name evidence="9" type="ORF">STYLEM_2778</name>
</gene>
<evidence type="ECO:0000313" key="10">
    <source>
        <dbReference type="Proteomes" id="UP000039865"/>
    </source>
</evidence>
<evidence type="ECO:0000256" key="4">
    <source>
        <dbReference type="ARBA" id="ARBA00023242"/>
    </source>
</evidence>
<dbReference type="PANTHER" id="PTHR12802:SF155">
    <property type="entry name" value="DEUBIQUITINASE MYSM1"/>
    <property type="match status" value="1"/>
</dbReference>
<feature type="domain" description="HTH myb-type" evidence="8">
    <location>
        <begin position="194"/>
        <end position="242"/>
    </location>
</feature>
<protein>
    <submittedName>
        <fullName evidence="9">Myb-like dna-binding shaqkyf class family protein</fullName>
    </submittedName>
</protein>
<dbReference type="PANTHER" id="PTHR12802">
    <property type="entry name" value="SWI/SNF COMPLEX-RELATED"/>
    <property type="match status" value="1"/>
</dbReference>
<dbReference type="PROSITE" id="PS51294">
    <property type="entry name" value="HTH_MYB"/>
    <property type="match status" value="1"/>
</dbReference>
<dbReference type="SMART" id="SM00717">
    <property type="entry name" value="SANT"/>
    <property type="match status" value="1"/>
</dbReference>
<evidence type="ECO:0000256" key="1">
    <source>
        <dbReference type="ARBA" id="ARBA00023015"/>
    </source>
</evidence>
<accession>A0A077ZV65</accession>
<dbReference type="InterPro" id="IPR017884">
    <property type="entry name" value="SANT_dom"/>
</dbReference>
<dbReference type="InterPro" id="IPR009057">
    <property type="entry name" value="Homeodomain-like_sf"/>
</dbReference>
<name>A0A077ZV65_STYLE</name>
<feature type="compositionally biased region" description="Basic and acidic residues" evidence="5">
    <location>
        <begin position="98"/>
        <end position="110"/>
    </location>
</feature>
<keyword evidence="10" id="KW-1185">Reference proteome</keyword>
<keyword evidence="3" id="KW-0804">Transcription</keyword>
<evidence type="ECO:0000256" key="5">
    <source>
        <dbReference type="SAM" id="MobiDB-lite"/>
    </source>
</evidence>
<keyword evidence="2 9" id="KW-0238">DNA-binding</keyword>
<dbReference type="SUPFAM" id="SSF46689">
    <property type="entry name" value="Homeodomain-like"/>
    <property type="match status" value="1"/>
</dbReference>
<feature type="compositionally biased region" description="Polar residues" evidence="5">
    <location>
        <begin position="339"/>
        <end position="375"/>
    </location>
</feature>
<feature type="domain" description="Myb-like" evidence="6">
    <location>
        <begin position="194"/>
        <end position="238"/>
    </location>
</feature>
<dbReference type="InterPro" id="IPR001005">
    <property type="entry name" value="SANT/Myb"/>
</dbReference>
<dbReference type="PROSITE" id="PS51293">
    <property type="entry name" value="SANT"/>
    <property type="match status" value="1"/>
</dbReference>
<dbReference type="PROSITE" id="PS50090">
    <property type="entry name" value="MYB_LIKE"/>
    <property type="match status" value="1"/>
</dbReference>
<proteinExistence type="predicted"/>
<feature type="compositionally biased region" description="Polar residues" evidence="5">
    <location>
        <begin position="1"/>
        <end position="14"/>
    </location>
</feature>
<dbReference type="InterPro" id="IPR017930">
    <property type="entry name" value="Myb_dom"/>
</dbReference>
<feature type="region of interest" description="Disordered" evidence="5">
    <location>
        <begin position="1"/>
        <end position="130"/>
    </location>
</feature>
<dbReference type="InterPro" id="IPR006447">
    <property type="entry name" value="Myb_dom_plants"/>
</dbReference>
<dbReference type="Pfam" id="PF00249">
    <property type="entry name" value="Myb_DNA-binding"/>
    <property type="match status" value="1"/>
</dbReference>
<feature type="compositionally biased region" description="Polar residues" evidence="5">
    <location>
        <begin position="60"/>
        <end position="76"/>
    </location>
</feature>
<feature type="compositionally biased region" description="Polar residues" evidence="5">
    <location>
        <begin position="111"/>
        <end position="129"/>
    </location>
</feature>
<dbReference type="AlphaFoldDB" id="A0A077ZV65"/>
<keyword evidence="1" id="KW-0805">Transcription regulation</keyword>
<dbReference type="Proteomes" id="UP000039865">
    <property type="component" value="Unassembled WGS sequence"/>
</dbReference>
<organism evidence="9 10">
    <name type="scientific">Stylonychia lemnae</name>
    <name type="common">Ciliate</name>
    <dbReference type="NCBI Taxonomy" id="5949"/>
    <lineage>
        <taxon>Eukaryota</taxon>
        <taxon>Sar</taxon>
        <taxon>Alveolata</taxon>
        <taxon>Ciliophora</taxon>
        <taxon>Intramacronucleata</taxon>
        <taxon>Spirotrichea</taxon>
        <taxon>Stichotrichia</taxon>
        <taxon>Sporadotrichida</taxon>
        <taxon>Oxytrichidae</taxon>
        <taxon>Stylonychinae</taxon>
        <taxon>Stylonychia</taxon>
    </lineage>
</organism>
<dbReference type="GO" id="GO:0003677">
    <property type="term" value="F:DNA binding"/>
    <property type="evidence" value="ECO:0007669"/>
    <property type="project" value="UniProtKB-KW"/>
</dbReference>